<evidence type="ECO:0000259" key="1">
    <source>
        <dbReference type="PROSITE" id="PS50222"/>
    </source>
</evidence>
<gene>
    <name evidence="2" type="ORF">B1H18_30565</name>
</gene>
<feature type="domain" description="EF-hand" evidence="1">
    <location>
        <begin position="99"/>
        <end position="134"/>
    </location>
</feature>
<dbReference type="InterPro" id="IPR018247">
    <property type="entry name" value="EF_Hand_1_Ca_BS"/>
</dbReference>
<keyword evidence="3" id="KW-1185">Reference proteome</keyword>
<feature type="domain" description="EF-hand" evidence="1">
    <location>
        <begin position="140"/>
        <end position="169"/>
    </location>
</feature>
<feature type="domain" description="EF-hand" evidence="1">
    <location>
        <begin position="8"/>
        <end position="43"/>
    </location>
</feature>
<dbReference type="AlphaFoldDB" id="A0A1V4A190"/>
<evidence type="ECO:0000313" key="3">
    <source>
        <dbReference type="Proteomes" id="UP000190539"/>
    </source>
</evidence>
<evidence type="ECO:0000313" key="2">
    <source>
        <dbReference type="EMBL" id="OON72150.1"/>
    </source>
</evidence>
<dbReference type="Proteomes" id="UP000190539">
    <property type="component" value="Unassembled WGS sequence"/>
</dbReference>
<name>A0A1V4A190_9ACTN</name>
<dbReference type="SMART" id="SM00054">
    <property type="entry name" value="EFh"/>
    <property type="match status" value="3"/>
</dbReference>
<dbReference type="Pfam" id="PF13202">
    <property type="entry name" value="EF-hand_5"/>
    <property type="match status" value="1"/>
</dbReference>
<dbReference type="CDD" id="cd00051">
    <property type="entry name" value="EFh"/>
    <property type="match status" value="1"/>
</dbReference>
<dbReference type="SUPFAM" id="SSF47473">
    <property type="entry name" value="EF-hand"/>
    <property type="match status" value="1"/>
</dbReference>
<dbReference type="RefSeq" id="WP_077973701.1">
    <property type="nucleotide sequence ID" value="NZ_CP045178.1"/>
</dbReference>
<dbReference type="Gene3D" id="1.10.238.10">
    <property type="entry name" value="EF-hand"/>
    <property type="match status" value="1"/>
</dbReference>
<dbReference type="PROSITE" id="PS00018">
    <property type="entry name" value="EF_HAND_1"/>
    <property type="match status" value="3"/>
</dbReference>
<dbReference type="Pfam" id="PF13499">
    <property type="entry name" value="EF-hand_7"/>
    <property type="match status" value="1"/>
</dbReference>
<dbReference type="STRING" id="83656.B1H18_30565"/>
<dbReference type="EMBL" id="MVFC01000041">
    <property type="protein sequence ID" value="OON72150.1"/>
    <property type="molecule type" value="Genomic_DNA"/>
</dbReference>
<dbReference type="PROSITE" id="PS50222">
    <property type="entry name" value="EF_HAND_2"/>
    <property type="match status" value="3"/>
</dbReference>
<dbReference type="InterPro" id="IPR002048">
    <property type="entry name" value="EF_hand_dom"/>
</dbReference>
<dbReference type="OrthoDB" id="7356823at2"/>
<dbReference type="GO" id="GO:0005509">
    <property type="term" value="F:calcium ion binding"/>
    <property type="evidence" value="ECO:0007669"/>
    <property type="project" value="InterPro"/>
</dbReference>
<proteinExistence type="predicted"/>
<comment type="caution">
    <text evidence="2">The sequence shown here is derived from an EMBL/GenBank/DDBJ whole genome shotgun (WGS) entry which is preliminary data.</text>
</comment>
<reference evidence="2 3" key="1">
    <citation type="submission" date="2017-02" db="EMBL/GenBank/DDBJ databases">
        <title>Draft Genome Sequence of Streptomyces tsukubaensis F601, a Producer of the immunosuppressant tacrolimus FK506.</title>
        <authorList>
            <person name="Zong G."/>
            <person name="Zhong C."/>
            <person name="Fu J."/>
            <person name="Qin R."/>
            <person name="Cao G."/>
        </authorList>
    </citation>
    <scope>NUCLEOTIDE SEQUENCE [LARGE SCALE GENOMIC DNA]</scope>
    <source>
        <strain evidence="2 3">F601</strain>
    </source>
</reference>
<sequence length="183" mass="20974">MTTTAQDITTVKLERTFDQMDADKDGHLDWSDYQKLADRYIQGYNLAKDDRRTRALQTFCQIYWLELLRHAGVDGDRLTKDQFVTANRLAVIDTSRLNVTEGGGHAIFDVIDADGDNEISKDEFARLMRDVWKYNSTATMDLFYKLDTDGDGAISRHEFIRAVREHFLSNDPDAPGSIFFGHI</sequence>
<dbReference type="InterPro" id="IPR011992">
    <property type="entry name" value="EF-hand-dom_pair"/>
</dbReference>
<accession>A0A1V4A190</accession>
<organism evidence="2 3">
    <name type="scientific">Streptomyces tsukubensis</name>
    <dbReference type="NCBI Taxonomy" id="83656"/>
    <lineage>
        <taxon>Bacteria</taxon>
        <taxon>Bacillati</taxon>
        <taxon>Actinomycetota</taxon>
        <taxon>Actinomycetes</taxon>
        <taxon>Kitasatosporales</taxon>
        <taxon>Streptomycetaceae</taxon>
        <taxon>Streptomyces</taxon>
    </lineage>
</organism>
<protein>
    <submittedName>
        <fullName evidence="2">Calcium-binding protein</fullName>
    </submittedName>
</protein>